<comment type="caution">
    <text evidence="3">The sequence shown here is derived from an EMBL/GenBank/DDBJ whole genome shotgun (WGS) entry which is preliminary data.</text>
</comment>
<dbReference type="Pfam" id="PF01551">
    <property type="entry name" value="Peptidase_M23"/>
    <property type="match status" value="2"/>
</dbReference>
<dbReference type="PANTHER" id="PTHR21666">
    <property type="entry name" value="PEPTIDASE-RELATED"/>
    <property type="match status" value="1"/>
</dbReference>
<evidence type="ECO:0000256" key="1">
    <source>
        <dbReference type="SAM" id="SignalP"/>
    </source>
</evidence>
<keyword evidence="1" id="KW-0732">Signal</keyword>
<dbReference type="EMBL" id="JAERRB010000007">
    <property type="protein sequence ID" value="MBL0743588.1"/>
    <property type="molecule type" value="Genomic_DNA"/>
</dbReference>
<proteinExistence type="predicted"/>
<feature type="signal peptide" evidence="1">
    <location>
        <begin position="1"/>
        <end position="20"/>
    </location>
</feature>
<reference evidence="3 4" key="1">
    <citation type="submission" date="2021-01" db="EMBL/GenBank/DDBJ databases">
        <title>Chryseolinea sp. Jin1 Genome sequencing and assembly.</title>
        <authorList>
            <person name="Kim I."/>
        </authorList>
    </citation>
    <scope>NUCLEOTIDE SEQUENCE [LARGE SCALE GENOMIC DNA]</scope>
    <source>
        <strain evidence="3 4">Jin1</strain>
    </source>
</reference>
<dbReference type="Gene3D" id="2.70.70.10">
    <property type="entry name" value="Glucose Permease (Domain IIA)"/>
    <property type="match status" value="1"/>
</dbReference>
<sequence length="642" mass="71594">MKSSRVVTALFAIVPFFAHGQFSKPLEKFPADDERYLYPIYPGQPGSLAGTMGELRSTHFHSGIDIRTNNMIGLPVRASKSGYISRISMTASGYGNVIYITHRDGNTTLYAHLDEFLGPLAKHVRQEQYAKKTSEIDLYFTEDQFKVKQGDTIALSGNSGGSTGPHLHFDIRDPENFALDPLKVAGFPELIDKFPPAAEKIALKTMDINSRINDRFGRFEFYAQRVGNNYVITSPILATGNIGVELVAKDKLASQSQFFGGVNYIEMRVDSQVVFNQAIERLNVAETRTIYTLMDFKTMRNKGTRFYKLYIDDGNDLKFYGASPGTGKISVNPAKESAVQIKMKDSDGNASTLSFRLKPSALTKDVISLEPYISTELTYDVSENTMLVIAKPCKETNNLAQIFTKGTMTEIEPAYFNANRAVYLLDLRKGIPDSVGACRKMIAPKISISIPSGTEYKYYSNTMDIEFPMNAIYDTLYLNTDYVKDASGQELFTIGTRTVPLNKSISVSLKPGREYVADKKLGVYRTAGKGYTYLGGEWINGRIAFNTRELGDFTILKDIEAPSIRVVSVNKTSARFKIKDNLSGISNFEANIDGKWLLMMYDSKSATIWSERLDNTVPLKGMLELVVTDNAGNKSTYRQKIL</sequence>
<name>A0ABS1KWA7_9BACT</name>
<dbReference type="PANTHER" id="PTHR21666:SF285">
    <property type="entry name" value="M23 FAMILY METALLOPEPTIDASE"/>
    <property type="match status" value="1"/>
</dbReference>
<dbReference type="SUPFAM" id="SSF51261">
    <property type="entry name" value="Duplicated hybrid motif"/>
    <property type="match status" value="1"/>
</dbReference>
<dbReference type="InterPro" id="IPR050570">
    <property type="entry name" value="Cell_wall_metabolism_enzyme"/>
</dbReference>
<evidence type="ECO:0000313" key="4">
    <source>
        <dbReference type="Proteomes" id="UP000613030"/>
    </source>
</evidence>
<evidence type="ECO:0000259" key="2">
    <source>
        <dbReference type="Pfam" id="PF01551"/>
    </source>
</evidence>
<dbReference type="CDD" id="cd12797">
    <property type="entry name" value="M23_peptidase"/>
    <property type="match status" value="1"/>
</dbReference>
<dbReference type="InterPro" id="IPR016047">
    <property type="entry name" value="M23ase_b-sheet_dom"/>
</dbReference>
<gene>
    <name evidence="3" type="ORF">JI741_20310</name>
</gene>
<feature type="domain" description="M23ase beta-sheet core" evidence="2">
    <location>
        <begin position="145"/>
        <end position="173"/>
    </location>
</feature>
<dbReference type="InterPro" id="IPR011055">
    <property type="entry name" value="Dup_hybrid_motif"/>
</dbReference>
<evidence type="ECO:0000313" key="3">
    <source>
        <dbReference type="EMBL" id="MBL0743588.1"/>
    </source>
</evidence>
<feature type="chain" id="PRO_5046777385" evidence="1">
    <location>
        <begin position="21"/>
        <end position="642"/>
    </location>
</feature>
<accession>A0ABS1KWA7</accession>
<organism evidence="3 4">
    <name type="scientific">Chryseolinea lacunae</name>
    <dbReference type="NCBI Taxonomy" id="2801331"/>
    <lineage>
        <taxon>Bacteria</taxon>
        <taxon>Pseudomonadati</taxon>
        <taxon>Bacteroidota</taxon>
        <taxon>Cytophagia</taxon>
        <taxon>Cytophagales</taxon>
        <taxon>Fulvivirgaceae</taxon>
        <taxon>Chryseolinea</taxon>
    </lineage>
</organism>
<dbReference type="Proteomes" id="UP000613030">
    <property type="component" value="Unassembled WGS sequence"/>
</dbReference>
<dbReference type="RefSeq" id="WP_202012930.1">
    <property type="nucleotide sequence ID" value="NZ_JAERRB010000007.1"/>
</dbReference>
<keyword evidence="4" id="KW-1185">Reference proteome</keyword>
<protein>
    <submittedName>
        <fullName evidence="3">M23 family metallopeptidase</fullName>
    </submittedName>
</protein>
<feature type="domain" description="M23ase beta-sheet core" evidence="2">
    <location>
        <begin position="60"/>
        <end position="128"/>
    </location>
</feature>